<dbReference type="InterPro" id="IPR037171">
    <property type="entry name" value="NagB/RpiA_transferase-like"/>
</dbReference>
<feature type="domain" description="Glucosamine/galactosamine-6-phosphate isomerase" evidence="2">
    <location>
        <begin position="7"/>
        <end position="61"/>
    </location>
</feature>
<dbReference type="Pfam" id="PF01182">
    <property type="entry name" value="Glucosamine_iso"/>
    <property type="match status" value="1"/>
</dbReference>
<protein>
    <submittedName>
        <fullName evidence="4">Glucosamine_iso domain-containing protein</fullName>
    </submittedName>
</protein>
<keyword evidence="3" id="KW-1185">Reference proteome</keyword>
<feature type="region of interest" description="Disordered" evidence="1">
    <location>
        <begin position="64"/>
        <end position="97"/>
    </location>
</feature>
<feature type="compositionally biased region" description="Basic and acidic residues" evidence="1">
    <location>
        <begin position="493"/>
        <end position="516"/>
    </location>
</feature>
<feature type="region of interest" description="Disordered" evidence="1">
    <location>
        <begin position="173"/>
        <end position="302"/>
    </location>
</feature>
<feature type="compositionally biased region" description="Basic and acidic residues" evidence="1">
    <location>
        <begin position="476"/>
        <end position="485"/>
    </location>
</feature>
<feature type="compositionally biased region" description="Basic and acidic residues" evidence="1">
    <location>
        <begin position="358"/>
        <end position="378"/>
    </location>
</feature>
<reference evidence="4" key="1">
    <citation type="submission" date="2017-02" db="UniProtKB">
        <authorList>
            <consortium name="WormBaseParasite"/>
        </authorList>
    </citation>
    <scope>IDENTIFICATION</scope>
</reference>
<feature type="compositionally biased region" description="Basic residues" evidence="1">
    <location>
        <begin position="276"/>
        <end position="299"/>
    </location>
</feature>
<name>A0A0N4ZLE2_PARTI</name>
<dbReference type="InterPro" id="IPR006148">
    <property type="entry name" value="Glc/Gal-6P_isomerase"/>
</dbReference>
<dbReference type="Gene3D" id="3.40.50.1360">
    <property type="match status" value="1"/>
</dbReference>
<dbReference type="GO" id="GO:0005975">
    <property type="term" value="P:carbohydrate metabolic process"/>
    <property type="evidence" value="ECO:0007669"/>
    <property type="project" value="InterPro"/>
</dbReference>
<organism evidence="3 4">
    <name type="scientific">Parastrongyloides trichosuri</name>
    <name type="common">Possum-specific nematode worm</name>
    <dbReference type="NCBI Taxonomy" id="131310"/>
    <lineage>
        <taxon>Eukaryota</taxon>
        <taxon>Metazoa</taxon>
        <taxon>Ecdysozoa</taxon>
        <taxon>Nematoda</taxon>
        <taxon>Chromadorea</taxon>
        <taxon>Rhabditida</taxon>
        <taxon>Tylenchina</taxon>
        <taxon>Panagrolaimomorpha</taxon>
        <taxon>Strongyloidoidea</taxon>
        <taxon>Strongyloididae</taxon>
        <taxon>Parastrongyloides</taxon>
    </lineage>
</organism>
<feature type="compositionally biased region" description="Basic residues" evidence="1">
    <location>
        <begin position="616"/>
        <end position="632"/>
    </location>
</feature>
<feature type="compositionally biased region" description="Low complexity" evidence="1">
    <location>
        <begin position="444"/>
        <end position="454"/>
    </location>
</feature>
<feature type="region of interest" description="Disordered" evidence="1">
    <location>
        <begin position="355"/>
        <end position="454"/>
    </location>
</feature>
<evidence type="ECO:0000259" key="2">
    <source>
        <dbReference type="Pfam" id="PF01182"/>
    </source>
</evidence>
<feature type="compositionally biased region" description="Basic residues" evidence="1">
    <location>
        <begin position="390"/>
        <end position="403"/>
    </location>
</feature>
<dbReference type="SUPFAM" id="SSF100950">
    <property type="entry name" value="NagB/RpiA/CoA transferase-like"/>
    <property type="match status" value="1"/>
</dbReference>
<dbReference type="Proteomes" id="UP000038045">
    <property type="component" value="Unplaced"/>
</dbReference>
<evidence type="ECO:0000313" key="4">
    <source>
        <dbReference type="WBParaSite" id="PTRK_0000909300.1"/>
    </source>
</evidence>
<feature type="region of interest" description="Disordered" evidence="1">
    <location>
        <begin position="470"/>
        <end position="657"/>
    </location>
</feature>
<evidence type="ECO:0000313" key="3">
    <source>
        <dbReference type="Proteomes" id="UP000038045"/>
    </source>
</evidence>
<dbReference type="WBParaSite" id="PTRK_0000909300.1">
    <property type="protein sequence ID" value="PTRK_0000909300.1"/>
    <property type="gene ID" value="PTRK_0000909300"/>
</dbReference>
<proteinExistence type="predicted"/>
<evidence type="ECO:0000256" key="1">
    <source>
        <dbReference type="SAM" id="MobiDB-lite"/>
    </source>
</evidence>
<sequence>MIRNFPTRQAWAEAAADRLAEALAEALAADGRALFAGSGGSTPSPIYARLAQADLDWARVTATLPRRDGGSGGRPRLSGAGGRRAGAGRRPAGHGRGRAYLLDVPRQSDADHPADAGAEAGRLWRARRARRRGAAAGAADAQPAVAGRVSMRGAGADGREQARRIRAFLSKCFGRRPSDGAQSCGGRGHRPHRRTQPTDPRRLSAPHGRRDRHSAGPGQAVVRQLGPRLRRPDRGRQADGDDRRPAEPRHHHRLQRHAVGASAVRALPRADPQSRARSRRCGTGRRRGAGDVRRRHPGPRGHGAVAVLARRDRHVYGDCAVAQHVRRGAAAGYLRQDRAGPVDGGAALWPSAPAVRAGRADAQRHPQRREGPHADGGRRTAYAVDGLRPSGHRPARRPGRRRGQAGDRAGARGARPDGRRRVGKDHRQHDRRPAGHRRVDQSRHPPCGHGPVCGGADRLDRLRRAVAGDAAAGARLSERQGRREPLPGGGRHGLPDPRAARGREPASRRDDHHGSGDRGLFPGASAGGRRTGPRRRVRDPGRRAAGLQGWKAGPRRGGGAALSGAARQRDAGTAQPVAGAGRAAGQGLQGRVGDRRAHVGGFGQDSGGHSCVPGSARRRPAGAGARRRHHPAGPRGGGADHARRRRPERPSCGRPLTRPRRGLVLGLWARVVRRLPPGGVDGRARRQRLLDRQASAGRALLEPGPAVVVIELHQRRLFSPLGRADHRAGLEHEGHRVLDHVRLEVRLGRPVPAGLVRAVAAHAAVQRGAAGQEAFGLGVVLAVDQPHELAHDVAVEPRRTEGVLGYHPAGREDDEVAVGGAWRIAGRSEHGEDRRVGMIEADRADGVETAQVVFVRHVVAVPGHHVQRAVVEGGRPQLAAVFLNALRRAIHVLEPGDGRLEVARVGQAVGTDRTEVGQAEGRAVVLADVAARLSVHLDAETHAARDDEDVARRRLDEAHLGDEALRPLLRHDQQFAVGRIEDAVDHRAIGDIKVNAHPRAGIGATVAAIGGQPLDPVGRLVRHGQRVPTHPVGIGRRLSERAGAHPALRERLGGDEGFLRDLDLAELAHPLLALLLLLQQLALAGDVATVALGRHVLAQGADGLAGDDLAADGRLDRDGEHVRRDQLLHLLDHAAAARLGAGAVDQHRQGVHRLGVDQDRHLDQVADLVVGDLIVERGVALRDRLQPVVEVEHHLVQRQLIDHQGAGADVGQFDLAAATVLAQLDHPAEVFVGGQDGGLDPRLADRLDLHDVRQVGRVVQVDLGPVAQADLVDDRRRRRDQVEVELAAQALLNDLEVQQAEEAAAEAEAQGGRALHLIGEAGVVQAQLADGGAQVLEVGGVDREQAAEDHRLDFLEALQRFGRGLLLVGDGVADGGVGDFLDLGGDEADLAGAKLLDRGVLGQEDADAVDQMGRAGLHHLHPHAGLQHAVEHAHQQHHAQVGVVPGVDQHGLQRGVDVALGRRQAGDDGFQHVLDADAGLGRAFDGVRGVDADDVLDLGLDPLGLCGGQVDLVQNRHDLVVVVDGLIDVGQRLRLDALPAAPGRRQVPVPVPGAADRRIDHVGRILQTLARPGVDGGGIGAVDAVEAGVVVRTIAGIVIVDAGVAGVQAADGQAAIAQQLLVEAAGRQAQVGVAQIGLGHAGIARQLRQDGRPLLGRQVVALQQGRGVGADGPGAGLGDELLHRGGLVRHLVVVPGGGRHRGQGGDEAQLIALGVGGQAEVEDRRDQQDAVDRDVGVAAFQFIDDGGRTGGAIAFAADELGRVPALMRVQPDADELSDRLGVLGHAPVVGRIGLAQGAAEAGADRVDEDDVGDVQQRLGIVDDGEGRGAVVAGVRRHDHALGPEGAHVQPQRARAGAAVPQEGDRTVRILGAFLNVAVGDHGRERLALLVLQIGLACDGAIGDALAAEDA</sequence>
<accession>A0A0N4ZLE2</accession>
<feature type="compositionally biased region" description="Basic and acidic residues" evidence="1">
    <location>
        <begin position="414"/>
        <end position="443"/>
    </location>
</feature>
<feature type="compositionally biased region" description="Basic and acidic residues" evidence="1">
    <location>
        <begin position="230"/>
        <end position="248"/>
    </location>
</feature>